<accession>J7S2T9</accession>
<evidence type="ECO:0000313" key="2">
    <source>
        <dbReference type="EMBL" id="CCK68349.1"/>
    </source>
</evidence>
<dbReference type="Proteomes" id="UP000006310">
    <property type="component" value="Chromosome 1"/>
</dbReference>
<evidence type="ECO:0000256" key="1">
    <source>
        <dbReference type="SAM" id="Phobius"/>
    </source>
</evidence>
<dbReference type="GO" id="GO:0008121">
    <property type="term" value="F:quinol-cytochrome-c reductase activity"/>
    <property type="evidence" value="ECO:0007669"/>
    <property type="project" value="EnsemblFungi"/>
</dbReference>
<dbReference type="PANTHER" id="PTHR28254">
    <property type="entry name" value="CYTOCHROME B-C1 COMPLEX SUBUNIT 10"/>
    <property type="match status" value="1"/>
</dbReference>
<keyword evidence="1" id="KW-0812">Transmembrane</keyword>
<reference evidence="2 3" key="1">
    <citation type="journal article" date="2011" name="Proc. Natl. Acad. Sci. U.S.A.">
        <title>Evolutionary erosion of yeast sex chromosomes by mating-type switching accidents.</title>
        <authorList>
            <person name="Gordon J.L."/>
            <person name="Armisen D."/>
            <person name="Proux-Wera E."/>
            <person name="Oheigeartaigh S.S."/>
            <person name="Byrne K.P."/>
            <person name="Wolfe K.H."/>
        </authorList>
    </citation>
    <scope>NUCLEOTIDE SEQUENCE [LARGE SCALE GENOMIC DNA]</scope>
    <source>
        <strain evidence="3">ATCC MYA-139 / BCRC 22969 / CBS 8797 / CCRC 22969 / KCTC 17520 / NBRC 10181 / NCYC 3082</strain>
    </source>
</reference>
<dbReference type="KEGG" id="kng:KNAG_0A06950"/>
<sequence length="79" mass="8937">MGIAYNTRINTRIAPHLGKLSLKNLFTYSPTLMLWGGASAAGLLVFIEGWPLFRQTFFQKIPVFGSHWVDDTPEEDKPQ</sequence>
<organism evidence="2 3">
    <name type="scientific">Huiozyma naganishii (strain ATCC MYA-139 / BCRC 22969 / CBS 8797 / KCTC 17520 / NBRC 10181 / NCYC 3082 / Yp74L-3)</name>
    <name type="common">Yeast</name>
    <name type="synonym">Kazachstania naganishii</name>
    <dbReference type="NCBI Taxonomy" id="1071383"/>
    <lineage>
        <taxon>Eukaryota</taxon>
        <taxon>Fungi</taxon>
        <taxon>Dikarya</taxon>
        <taxon>Ascomycota</taxon>
        <taxon>Saccharomycotina</taxon>
        <taxon>Saccharomycetes</taxon>
        <taxon>Saccharomycetales</taxon>
        <taxon>Saccharomycetaceae</taxon>
        <taxon>Huiozyma</taxon>
    </lineage>
</organism>
<keyword evidence="1" id="KW-0472">Membrane</keyword>
<dbReference type="GO" id="GO:0045275">
    <property type="term" value="C:respiratory chain complex III"/>
    <property type="evidence" value="ECO:0007669"/>
    <property type="project" value="EnsemblFungi"/>
</dbReference>
<reference evidence="3" key="2">
    <citation type="submission" date="2012-08" db="EMBL/GenBank/DDBJ databases">
        <title>Genome sequence of Kazachstania naganishii.</title>
        <authorList>
            <person name="Gordon J.L."/>
            <person name="Armisen D."/>
            <person name="Proux-Wera E."/>
            <person name="OhEigeartaigh S.S."/>
            <person name="Byrne K.P."/>
            <person name="Wolfe K.H."/>
        </authorList>
    </citation>
    <scope>NUCLEOTIDE SEQUENCE [LARGE SCALE GENOMIC DNA]</scope>
    <source>
        <strain evidence="3">ATCC MYA-139 / BCRC 22969 / CBS 8797 / CCRC 22969 / KCTC 17520 / NBRC 10181 / NCYC 3082</strain>
    </source>
</reference>
<dbReference type="OMA" id="VFTEGWP"/>
<keyword evidence="1" id="KW-1133">Transmembrane helix</keyword>
<dbReference type="HOGENOM" id="CLU_152072_2_0_1"/>
<dbReference type="OrthoDB" id="2391627at2759"/>
<evidence type="ECO:0008006" key="4">
    <source>
        <dbReference type="Google" id="ProtNLM"/>
    </source>
</evidence>
<gene>
    <name evidence="2" type="primary">KNAG0A06950</name>
    <name evidence="2" type="ordered locus">KNAG_0A06950</name>
</gene>
<proteinExistence type="predicted"/>
<name>J7S2T9_HUIN7</name>
<dbReference type="RefSeq" id="XP_022462595.1">
    <property type="nucleotide sequence ID" value="XM_022611158.1"/>
</dbReference>
<dbReference type="GO" id="GO:0006122">
    <property type="term" value="P:mitochondrial electron transport, ubiquinol to cytochrome c"/>
    <property type="evidence" value="ECO:0007669"/>
    <property type="project" value="EnsemblFungi"/>
</dbReference>
<dbReference type="Pfam" id="PF09796">
    <property type="entry name" value="QCR10"/>
    <property type="match status" value="1"/>
</dbReference>
<dbReference type="AlphaFoldDB" id="J7S2T9"/>
<dbReference type="GO" id="GO:0005743">
    <property type="term" value="C:mitochondrial inner membrane"/>
    <property type="evidence" value="ECO:0007669"/>
    <property type="project" value="EnsemblFungi"/>
</dbReference>
<protein>
    <recommendedName>
        <fullName evidence="4">Cytochrome b-c1 complex subunit 10</fullName>
    </recommendedName>
</protein>
<dbReference type="PANTHER" id="PTHR28254:SF1">
    <property type="entry name" value="CYTOCHROME B-C1 COMPLEX SUBUNIT 10, MITOCHONDRIAL"/>
    <property type="match status" value="1"/>
</dbReference>
<dbReference type="InterPro" id="IPR019182">
    <property type="entry name" value="Cytochrome_b-c1_su10_fun"/>
</dbReference>
<dbReference type="GeneID" id="34523984"/>
<dbReference type="eggNOG" id="ENOG502S83P">
    <property type="taxonomic scope" value="Eukaryota"/>
</dbReference>
<feature type="transmembrane region" description="Helical" evidence="1">
    <location>
        <begin position="32"/>
        <end position="53"/>
    </location>
</feature>
<evidence type="ECO:0000313" key="3">
    <source>
        <dbReference type="Proteomes" id="UP000006310"/>
    </source>
</evidence>
<dbReference type="STRING" id="1071383.J7S2T9"/>
<dbReference type="EMBL" id="HE978314">
    <property type="protein sequence ID" value="CCK68349.1"/>
    <property type="molecule type" value="Genomic_DNA"/>
</dbReference>
<keyword evidence="3" id="KW-1185">Reference proteome</keyword>